<name>A0A3L8P1M2_9ACTN</name>
<comment type="caution">
    <text evidence="2">The sequence shown here is derived from an EMBL/GenBank/DDBJ whole genome shotgun (WGS) entry which is preliminary data.</text>
</comment>
<dbReference type="OrthoDB" id="7478453at2"/>
<reference evidence="2 3" key="1">
    <citation type="submission" date="2018-10" db="EMBL/GenBank/DDBJ databases">
        <title>Marmoricola sp. 4Q3S-7 whole genome shotgun sequence.</title>
        <authorList>
            <person name="Li F."/>
        </authorList>
    </citation>
    <scope>NUCLEOTIDE SEQUENCE [LARGE SCALE GENOMIC DNA]</scope>
    <source>
        <strain evidence="2 3">4Q3S-7</strain>
    </source>
</reference>
<dbReference type="AlphaFoldDB" id="A0A3L8P1M2"/>
<proteinExistence type="predicted"/>
<feature type="region of interest" description="Disordered" evidence="1">
    <location>
        <begin position="29"/>
        <end position="52"/>
    </location>
</feature>
<gene>
    <name evidence="2" type="ORF">D9V37_14745</name>
</gene>
<evidence type="ECO:0000256" key="1">
    <source>
        <dbReference type="SAM" id="MobiDB-lite"/>
    </source>
</evidence>
<protein>
    <submittedName>
        <fullName evidence="2">Uncharacterized protein</fullName>
    </submittedName>
</protein>
<evidence type="ECO:0000313" key="2">
    <source>
        <dbReference type="EMBL" id="RLV48318.1"/>
    </source>
</evidence>
<dbReference type="EMBL" id="RDBE01000010">
    <property type="protein sequence ID" value="RLV48318.1"/>
    <property type="molecule type" value="Genomic_DNA"/>
</dbReference>
<evidence type="ECO:0000313" key="3">
    <source>
        <dbReference type="Proteomes" id="UP000281708"/>
    </source>
</evidence>
<accession>A0A3L8P1M2</accession>
<keyword evidence="3" id="KW-1185">Reference proteome</keyword>
<organism evidence="2 3">
    <name type="scientific">Nocardioides mangrovicus</name>
    <dbReference type="NCBI Taxonomy" id="2478913"/>
    <lineage>
        <taxon>Bacteria</taxon>
        <taxon>Bacillati</taxon>
        <taxon>Actinomycetota</taxon>
        <taxon>Actinomycetes</taxon>
        <taxon>Propionibacteriales</taxon>
        <taxon>Nocardioidaceae</taxon>
        <taxon>Nocardioides</taxon>
    </lineage>
</organism>
<sequence>MPIVGERLGSTVCDTEVIVVRPPSQDVDLTCGGQPMAPLPAETKEAVGEDGPGTLVGKRYSDPGSGLELLCTRPGAGQLRVGGTVLGVKQAKNLPSSD</sequence>
<dbReference type="Proteomes" id="UP000281708">
    <property type="component" value="Unassembled WGS sequence"/>
</dbReference>